<feature type="signal peptide" evidence="2">
    <location>
        <begin position="1"/>
        <end position="18"/>
    </location>
</feature>
<dbReference type="AlphaFoldDB" id="A0A833RMN7"/>
<protein>
    <submittedName>
        <fullName evidence="3">Uncharacterized protein</fullName>
    </submittedName>
</protein>
<organism evidence="3 4">
    <name type="scientific">Frieseomelitta varia</name>
    <dbReference type="NCBI Taxonomy" id="561572"/>
    <lineage>
        <taxon>Eukaryota</taxon>
        <taxon>Metazoa</taxon>
        <taxon>Ecdysozoa</taxon>
        <taxon>Arthropoda</taxon>
        <taxon>Hexapoda</taxon>
        <taxon>Insecta</taxon>
        <taxon>Pterygota</taxon>
        <taxon>Neoptera</taxon>
        <taxon>Endopterygota</taxon>
        <taxon>Hymenoptera</taxon>
        <taxon>Apocrita</taxon>
        <taxon>Aculeata</taxon>
        <taxon>Apoidea</taxon>
        <taxon>Anthophila</taxon>
        <taxon>Apidae</taxon>
        <taxon>Frieseomelitta</taxon>
    </lineage>
</organism>
<evidence type="ECO:0000313" key="4">
    <source>
        <dbReference type="Proteomes" id="UP000655588"/>
    </source>
</evidence>
<gene>
    <name evidence="3" type="ORF">E2986_02736</name>
</gene>
<feature type="chain" id="PRO_5032545460" evidence="2">
    <location>
        <begin position="19"/>
        <end position="482"/>
    </location>
</feature>
<sequence>MFILTFLSIVLILSRWKARCIVDGFSVNNNNWNPFLLVSRDLNESPNYDITRWLFVELRSIPFESKLPDNSEVAEFFLGICPCLILHTWNLYSPELTRLRKTDCSFNEATPHSNTNARFHRQLCDITWHVENASSCNCSSLVAGQGLHETKGFPTCFLNPLPESSPRGVYGIAQCTAIKKIHTLQCASNCHQRQSFCEEIGPSTSIPAEINSLWTRWSLPKCNNTCGRGFVIVTTSCQDQVTGKPAIDCIGPGSCPGSFGKCYCEVNIVGGIMRAVRFTEPCISAEGCNTGTFTFEGELDPSKSIDFDEANEIDEREKSEESARVAQRNLLQAPATDQQNSYVLCENRLANKNFKCNRGYRSILRSRLGDDADYTNEDEDDYDDDDDEDDEEEEEGDNDDNFAEDDEDEEDEENNDETIGLRSSAKGRRSPRKYIREARSDYAVNALEVDEPEKKGFIEIRSVEEDCEDETTEPLQYYDYGI</sequence>
<comment type="caution">
    <text evidence="3">The sequence shown here is derived from an EMBL/GenBank/DDBJ whole genome shotgun (WGS) entry which is preliminary data.</text>
</comment>
<reference evidence="3" key="1">
    <citation type="submission" date="2019-11" db="EMBL/GenBank/DDBJ databases">
        <title>The nuclear and mitochondrial genomes of Frieseomelitta varia - a highly eusocial stingless bee (Meliponini) with a permanently sterile worker caste.</title>
        <authorList>
            <person name="Freitas F.C.P."/>
            <person name="Lourenco A.P."/>
            <person name="Nunes F.M.F."/>
            <person name="Paschoal A.R."/>
            <person name="Abreu F.C.P."/>
            <person name="Barbin F.O."/>
            <person name="Bataglia L."/>
            <person name="Cardoso-Junior C.A.M."/>
            <person name="Cervoni M.S."/>
            <person name="Silva S.R."/>
            <person name="Dalarmi F."/>
            <person name="Del Lama M.A."/>
            <person name="Depintor T.S."/>
            <person name="Ferreira K.M."/>
            <person name="Goria P.S."/>
            <person name="Jaskot M.C."/>
            <person name="Lago D.C."/>
            <person name="Luna-Lucena D."/>
            <person name="Moda L.M."/>
            <person name="Nascimento L."/>
            <person name="Pedrino M."/>
            <person name="Rabico F.O."/>
            <person name="Sanches F.C."/>
            <person name="Santos D.E."/>
            <person name="Santos C.G."/>
            <person name="Vieira J."/>
            <person name="Lopes T.F."/>
            <person name="Barchuk A.R."/>
            <person name="Hartfelder K."/>
            <person name="Simoes Z.L.P."/>
            <person name="Bitondi M.M.G."/>
            <person name="Pinheiro D.G."/>
        </authorList>
    </citation>
    <scope>NUCLEOTIDE SEQUENCE</scope>
    <source>
        <strain evidence="3">USP_RPSP 00005682</strain>
        <tissue evidence="3">Whole individual</tissue>
    </source>
</reference>
<evidence type="ECO:0000256" key="1">
    <source>
        <dbReference type="SAM" id="MobiDB-lite"/>
    </source>
</evidence>
<dbReference type="Proteomes" id="UP000655588">
    <property type="component" value="Unassembled WGS sequence"/>
</dbReference>
<feature type="compositionally biased region" description="Acidic residues" evidence="1">
    <location>
        <begin position="371"/>
        <end position="416"/>
    </location>
</feature>
<evidence type="ECO:0000256" key="2">
    <source>
        <dbReference type="SAM" id="SignalP"/>
    </source>
</evidence>
<keyword evidence="4" id="KW-1185">Reference proteome</keyword>
<feature type="region of interest" description="Disordered" evidence="1">
    <location>
        <begin position="371"/>
        <end position="434"/>
    </location>
</feature>
<dbReference type="EMBL" id="WNWW01000736">
    <property type="protein sequence ID" value="KAF3422303.1"/>
    <property type="molecule type" value="Genomic_DNA"/>
</dbReference>
<keyword evidence="2" id="KW-0732">Signal</keyword>
<name>A0A833RMN7_9HYME</name>
<proteinExistence type="predicted"/>
<evidence type="ECO:0000313" key="3">
    <source>
        <dbReference type="EMBL" id="KAF3422303.1"/>
    </source>
</evidence>
<accession>A0A833RMN7</accession>